<sequence length="217" mass="23960">MTQQGNIELVCFDLGRVLIRIVDDWSDACERAGVPIDEAWQAEATRRQLAELGQQHETGALACEQYFERSAAVAGLTSADVRQVSTAWLCEPFAGLEALLDALAAARVRTACLSNTNAHHWAMMYGRPGPCRLPLDRLDYRFASHLLGVAKPSPAIYEHVEQATSIAAERILFFDDLPANVAAAAERGWQAVQVTDRDDPLAQVSMELERRGVLRRT</sequence>
<dbReference type="Gene3D" id="3.40.50.1000">
    <property type="entry name" value="HAD superfamily/HAD-like"/>
    <property type="match status" value="1"/>
</dbReference>
<organism evidence="1 2">
    <name type="scientific">Natronomicrosphaera hydrolytica</name>
    <dbReference type="NCBI Taxonomy" id="3242702"/>
    <lineage>
        <taxon>Bacteria</taxon>
        <taxon>Pseudomonadati</taxon>
        <taxon>Planctomycetota</taxon>
        <taxon>Phycisphaerae</taxon>
        <taxon>Phycisphaerales</taxon>
        <taxon>Phycisphaeraceae</taxon>
        <taxon>Natronomicrosphaera</taxon>
    </lineage>
</organism>
<dbReference type="InterPro" id="IPR006439">
    <property type="entry name" value="HAD-SF_hydro_IA"/>
</dbReference>
<gene>
    <name evidence="1" type="ORF">ACERK3_01190</name>
</gene>
<keyword evidence="1" id="KW-0378">Hydrolase</keyword>
<dbReference type="EMBL" id="JBGUBD010000001">
    <property type="protein sequence ID" value="MFA9476897.1"/>
    <property type="molecule type" value="Genomic_DNA"/>
</dbReference>
<dbReference type="Pfam" id="PF00702">
    <property type="entry name" value="Hydrolase"/>
    <property type="match status" value="1"/>
</dbReference>
<name>A0ABV4TZX6_9BACT</name>
<dbReference type="SUPFAM" id="SSF56784">
    <property type="entry name" value="HAD-like"/>
    <property type="match status" value="1"/>
</dbReference>
<dbReference type="InterPro" id="IPR023198">
    <property type="entry name" value="PGP-like_dom2"/>
</dbReference>
<evidence type="ECO:0000313" key="1">
    <source>
        <dbReference type="EMBL" id="MFA9476897.1"/>
    </source>
</evidence>
<dbReference type="NCBIfam" id="TIGR01509">
    <property type="entry name" value="HAD-SF-IA-v3"/>
    <property type="match status" value="1"/>
</dbReference>
<reference evidence="1 2" key="1">
    <citation type="submission" date="2024-08" db="EMBL/GenBank/DDBJ databases">
        <title>Whole-genome sequencing of halo(alkali)philic microorganisms from hypersaline lakes.</title>
        <authorList>
            <person name="Sorokin D.Y."/>
            <person name="Merkel A.Y."/>
            <person name="Messina E."/>
            <person name="Yakimov M."/>
        </authorList>
    </citation>
    <scope>NUCLEOTIDE SEQUENCE [LARGE SCALE GENOMIC DNA]</scope>
    <source>
        <strain evidence="1 2">AB-hyl4</strain>
    </source>
</reference>
<dbReference type="RefSeq" id="WP_425343822.1">
    <property type="nucleotide sequence ID" value="NZ_JBGUBD010000001.1"/>
</dbReference>
<dbReference type="PANTHER" id="PTHR43611:SF3">
    <property type="entry name" value="FLAVIN MONONUCLEOTIDE HYDROLASE 1, CHLOROPLATIC"/>
    <property type="match status" value="1"/>
</dbReference>
<comment type="caution">
    <text evidence="1">The sequence shown here is derived from an EMBL/GenBank/DDBJ whole genome shotgun (WGS) entry which is preliminary data.</text>
</comment>
<protein>
    <submittedName>
        <fullName evidence="1">HAD-IA family hydrolase</fullName>
    </submittedName>
</protein>
<dbReference type="PANTHER" id="PTHR43611">
    <property type="entry name" value="ALPHA-D-GLUCOSE 1-PHOSPHATE PHOSPHATASE"/>
    <property type="match status" value="1"/>
</dbReference>
<dbReference type="GO" id="GO:0016787">
    <property type="term" value="F:hydrolase activity"/>
    <property type="evidence" value="ECO:0007669"/>
    <property type="project" value="UniProtKB-KW"/>
</dbReference>
<dbReference type="InterPro" id="IPR023214">
    <property type="entry name" value="HAD_sf"/>
</dbReference>
<dbReference type="Proteomes" id="UP001575105">
    <property type="component" value="Unassembled WGS sequence"/>
</dbReference>
<proteinExistence type="predicted"/>
<accession>A0ABV4TZX6</accession>
<keyword evidence="2" id="KW-1185">Reference proteome</keyword>
<dbReference type="PRINTS" id="PR00413">
    <property type="entry name" value="HADHALOGNASE"/>
</dbReference>
<dbReference type="Gene3D" id="1.10.150.240">
    <property type="entry name" value="Putative phosphatase, domain 2"/>
    <property type="match status" value="1"/>
</dbReference>
<dbReference type="InterPro" id="IPR036412">
    <property type="entry name" value="HAD-like_sf"/>
</dbReference>
<evidence type="ECO:0000313" key="2">
    <source>
        <dbReference type="Proteomes" id="UP001575105"/>
    </source>
</evidence>